<dbReference type="InterPro" id="IPR024989">
    <property type="entry name" value="MFS_assoc_dom"/>
</dbReference>
<keyword evidence="4" id="KW-1133">Transmembrane helix</keyword>
<dbReference type="SUPFAM" id="SSF103473">
    <property type="entry name" value="MFS general substrate transporter"/>
    <property type="match status" value="1"/>
</dbReference>
<comment type="subcellular location">
    <subcellularLocation>
        <location evidence="1">Membrane</location>
        <topology evidence="1">Multi-pass membrane protein</topology>
    </subcellularLocation>
</comment>
<keyword evidence="6" id="KW-1185">Reference proteome</keyword>
<reference evidence="7" key="1">
    <citation type="submission" date="2016-11" db="UniProtKB">
        <authorList>
            <consortium name="WormBaseParasite"/>
        </authorList>
    </citation>
    <scope>IDENTIFICATION</scope>
</reference>
<protein>
    <submittedName>
        <fullName evidence="7">MFS domain-containing protein</fullName>
    </submittedName>
</protein>
<organism evidence="6 7">
    <name type="scientific">Macrostomum lignano</name>
    <dbReference type="NCBI Taxonomy" id="282301"/>
    <lineage>
        <taxon>Eukaryota</taxon>
        <taxon>Metazoa</taxon>
        <taxon>Spiralia</taxon>
        <taxon>Lophotrochozoa</taxon>
        <taxon>Platyhelminthes</taxon>
        <taxon>Rhabditophora</taxon>
        <taxon>Macrostomorpha</taxon>
        <taxon>Macrostomida</taxon>
        <taxon>Macrostomidae</taxon>
        <taxon>Macrostomum</taxon>
    </lineage>
</organism>
<dbReference type="Pfam" id="PF12832">
    <property type="entry name" value="MFS_1_like"/>
    <property type="match status" value="1"/>
</dbReference>
<dbReference type="WBParaSite" id="maker-uti_cns_0000250-snap-gene-1.7-mRNA-1">
    <property type="protein sequence ID" value="maker-uti_cns_0000250-snap-gene-1.7-mRNA-1"/>
    <property type="gene ID" value="maker-uti_cns_0000250-snap-gene-1.7"/>
</dbReference>
<evidence type="ECO:0000256" key="2">
    <source>
        <dbReference type="ARBA" id="ARBA00005241"/>
    </source>
</evidence>
<dbReference type="AlphaFoldDB" id="A0A1I8FYA3"/>
<dbReference type="STRING" id="282301.A0A1I8FYA3"/>
<dbReference type="InterPro" id="IPR051717">
    <property type="entry name" value="MFS_MFSD6"/>
</dbReference>
<sequence length="559" mass="60658">MLINKDLIKPKILYFLFLSIVSSLIMYLNMFLMQRGINEFELGLIDTVGYIVGFLMRPVCGAVADHYQAYRPVLLALMLLSAAGFNGMLLLPQPLQAAVYNETFSIVNASYNDTGYASLCLATDSMTNNSYYQAPISLCNCKSASKDRLDSGIIARLNFLGLESDKQCILYEPALYNYSAKFVSNNSKLICKACQLTNSSSKAKSNWNVNFLLALVLKTIGLAGYSPLLCLLDAVTFSLLGPKPSDYGWTRMYGSFGIFITALLTGFALYGYSMAWSFRTDYTASFILATVLLAVAAAVTVTLKVPTSTRTLNPLKALPLMCLSWRIGIFYILVLLSGAAFGIFESFLAVMLRTMFDPPLYFFGIMFAVQVLVEAPLFALSGCIVSRIGEPACFVIGFLAFALRFLLTSLVPNCWLLLPVNCLHGLSFGLMFPAMLVFAAKQSPEGWQGTVQGLVSGLYFGVGQALGVPAAGALIHIHGNRPTLRIWSGASLAFGAVAACHMVAMRIWPDQQPSAMSPITEVKGDDGEDKTPAVAGPGDQLLEPTVEMGPIDDANDKLV</sequence>
<dbReference type="Proteomes" id="UP000095280">
    <property type="component" value="Unplaced"/>
</dbReference>
<dbReference type="OrthoDB" id="515887at2759"/>
<dbReference type="InterPro" id="IPR036259">
    <property type="entry name" value="MFS_trans_sf"/>
</dbReference>
<evidence type="ECO:0000313" key="6">
    <source>
        <dbReference type="Proteomes" id="UP000095280"/>
    </source>
</evidence>
<evidence type="ECO:0000256" key="3">
    <source>
        <dbReference type="ARBA" id="ARBA00022692"/>
    </source>
</evidence>
<dbReference type="Gene3D" id="1.20.1250.20">
    <property type="entry name" value="MFS general substrate transporter like domains"/>
    <property type="match status" value="3"/>
</dbReference>
<comment type="similarity">
    <text evidence="2">Belongs to the major facilitator superfamily. MFSD6 family.</text>
</comment>
<evidence type="ECO:0000256" key="4">
    <source>
        <dbReference type="ARBA" id="ARBA00022989"/>
    </source>
</evidence>
<evidence type="ECO:0000256" key="5">
    <source>
        <dbReference type="ARBA" id="ARBA00023136"/>
    </source>
</evidence>
<dbReference type="PROSITE" id="PS50850">
    <property type="entry name" value="MFS"/>
    <property type="match status" value="1"/>
</dbReference>
<dbReference type="PANTHER" id="PTHR16172:SF41">
    <property type="entry name" value="MAJOR FACILITATOR SUPERFAMILY DOMAIN-CONTAINING PROTEIN 6-LIKE"/>
    <property type="match status" value="1"/>
</dbReference>
<evidence type="ECO:0000313" key="7">
    <source>
        <dbReference type="WBParaSite" id="maker-uti_cns_0000250-snap-gene-1.7-mRNA-1"/>
    </source>
</evidence>
<keyword evidence="5" id="KW-0472">Membrane</keyword>
<dbReference type="GO" id="GO:0022857">
    <property type="term" value="F:transmembrane transporter activity"/>
    <property type="evidence" value="ECO:0007669"/>
    <property type="project" value="InterPro"/>
</dbReference>
<dbReference type="PANTHER" id="PTHR16172">
    <property type="entry name" value="MAJOR FACILITATOR SUPERFAMILY DOMAIN-CONTAINING PROTEIN 6-LIKE"/>
    <property type="match status" value="1"/>
</dbReference>
<accession>A0A1I8FYA3</accession>
<name>A0A1I8FYA3_9PLAT</name>
<dbReference type="GO" id="GO:0016020">
    <property type="term" value="C:membrane"/>
    <property type="evidence" value="ECO:0007669"/>
    <property type="project" value="UniProtKB-SubCell"/>
</dbReference>
<proteinExistence type="inferred from homology"/>
<evidence type="ECO:0000256" key="1">
    <source>
        <dbReference type="ARBA" id="ARBA00004141"/>
    </source>
</evidence>
<dbReference type="InterPro" id="IPR020846">
    <property type="entry name" value="MFS_dom"/>
</dbReference>
<keyword evidence="3" id="KW-0812">Transmembrane</keyword>